<name>A0A5C6TUT9_9SPHN</name>
<dbReference type="Gene3D" id="3.50.50.60">
    <property type="entry name" value="FAD/NAD(P)-binding domain"/>
    <property type="match status" value="1"/>
</dbReference>
<evidence type="ECO:0000256" key="1">
    <source>
        <dbReference type="PIRSR" id="PIRSR011396-2"/>
    </source>
</evidence>
<dbReference type="OrthoDB" id="462203at2"/>
<protein>
    <submittedName>
        <fullName evidence="2">Tryptophan 7-halogenase</fullName>
    </submittedName>
</protein>
<dbReference type="AlphaFoldDB" id="A0A5C6TUT9"/>
<dbReference type="InterPro" id="IPR033856">
    <property type="entry name" value="Trp_halogen"/>
</dbReference>
<dbReference type="InterPro" id="IPR036188">
    <property type="entry name" value="FAD/NAD-bd_sf"/>
</dbReference>
<dbReference type="InterPro" id="IPR006905">
    <property type="entry name" value="Flavin_halogenase"/>
</dbReference>
<keyword evidence="3" id="KW-1185">Reference proteome</keyword>
<dbReference type="Pfam" id="PF04820">
    <property type="entry name" value="Trp_halogenase"/>
    <property type="match status" value="1"/>
</dbReference>
<dbReference type="GO" id="GO:0004497">
    <property type="term" value="F:monooxygenase activity"/>
    <property type="evidence" value="ECO:0007669"/>
    <property type="project" value="InterPro"/>
</dbReference>
<sequence>MGEAIRSVLVAGGGITGWSAAAALARKLPGLSITVLPIAPAPDALADRIGGTLPSILEFHHDLGLTDADTILRAGSGLRLGTRFEGWSQGRPDYVHAYGDYGRPFGTASFHHHWLRAEKAGEAAPFDRHNAAAEIGRAGRFAPPNDDPASPLPGFLHALHINPPRYRELMRAFARHLGAIERPGEIAEVRRGADGGISGLGLVDGSEATADLYIDCTGPRALLRGTLGGDFEDWSQWLPCDRMLMAEGPPPADPPTLDDATAIEAGWRWQAASPARSSRGLVYSSAYMSDAEAAAALADGAAPIALRQGRLAEPWRRNCVAIGDAAVAVEPLEWTNLHLAHSATDRVIAMMPDRDFAAVELADYNRQAGAEADRVRDFVALHYLVADRPEPFWQSAAAAEPPPSLAHTLGLFRERGRLPFHEEETFSRDSWAAVLIGQGALPRRVDPLIDPVGPQISNRAMTELRAAIAGIVPNLPTQADYLRRLARQTAQ</sequence>
<dbReference type="PANTHER" id="PTHR43747:SF4">
    <property type="entry name" value="FLAVIN-DEPENDENT TRYPTOPHAN HALOGENASE"/>
    <property type="match status" value="1"/>
</dbReference>
<dbReference type="InterPro" id="IPR050816">
    <property type="entry name" value="Flavin-dep_Halogenase_NPB"/>
</dbReference>
<dbReference type="PANTHER" id="PTHR43747">
    <property type="entry name" value="FAD-BINDING PROTEIN"/>
    <property type="match status" value="1"/>
</dbReference>
<proteinExistence type="predicted"/>
<reference evidence="2 3" key="1">
    <citation type="journal article" date="2015" name="J. Microbiol.">
        <title>Sphingosinicella ginsenosidimutans sp. nov., with ginsenoside converting activity.</title>
        <authorList>
            <person name="Kim J.K."/>
            <person name="Kang M.S."/>
            <person name="Park S.C."/>
            <person name="Kim K.M."/>
            <person name="Choi K."/>
            <person name="Yoon M.H."/>
            <person name="Im W.T."/>
        </authorList>
    </citation>
    <scope>NUCLEOTIDE SEQUENCE [LARGE SCALE GENOMIC DNA]</scope>
    <source>
        <strain evidence="2 3">BS-11</strain>
    </source>
</reference>
<organism evidence="2 3">
    <name type="scientific">Allosphingosinicella ginsenosidimutans</name>
    <dbReference type="NCBI Taxonomy" id="1176539"/>
    <lineage>
        <taxon>Bacteria</taxon>
        <taxon>Pseudomonadati</taxon>
        <taxon>Pseudomonadota</taxon>
        <taxon>Alphaproteobacteria</taxon>
        <taxon>Sphingomonadales</taxon>
        <taxon>Sphingomonadaceae</taxon>
        <taxon>Allosphingosinicella</taxon>
    </lineage>
</organism>
<dbReference type="EMBL" id="VOQQ01000001">
    <property type="protein sequence ID" value="TXC63989.1"/>
    <property type="molecule type" value="Genomic_DNA"/>
</dbReference>
<evidence type="ECO:0000313" key="3">
    <source>
        <dbReference type="Proteomes" id="UP000321249"/>
    </source>
</evidence>
<accession>A0A5C6TUT9</accession>
<dbReference type="Proteomes" id="UP000321249">
    <property type="component" value="Unassembled WGS sequence"/>
</dbReference>
<comment type="caution">
    <text evidence="2">The sequence shown here is derived from an EMBL/GenBank/DDBJ whole genome shotgun (WGS) entry which is preliminary data.</text>
</comment>
<feature type="binding site" evidence="1">
    <location>
        <position position="333"/>
    </location>
    <ligand>
        <name>L-tryptophan</name>
        <dbReference type="ChEBI" id="CHEBI:57912"/>
    </ligand>
</feature>
<dbReference type="SUPFAM" id="SSF51905">
    <property type="entry name" value="FAD/NAD(P)-binding domain"/>
    <property type="match status" value="1"/>
</dbReference>
<dbReference type="PIRSF" id="PIRSF011396">
    <property type="entry name" value="Trp_halogenase"/>
    <property type="match status" value="1"/>
</dbReference>
<dbReference type="RefSeq" id="WP_147043395.1">
    <property type="nucleotide sequence ID" value="NZ_BAABIR010000001.1"/>
</dbReference>
<gene>
    <name evidence="2" type="ORF">FRZ32_10150</name>
</gene>
<evidence type="ECO:0000313" key="2">
    <source>
        <dbReference type="EMBL" id="TXC63989.1"/>
    </source>
</evidence>